<accession>A0AAW9RQV9</accession>
<dbReference type="Pfam" id="PF07372">
    <property type="entry name" value="DUF1491"/>
    <property type="match status" value="1"/>
</dbReference>
<comment type="caution">
    <text evidence="1">The sequence shown here is derived from an EMBL/GenBank/DDBJ whole genome shotgun (WGS) entry which is preliminary data.</text>
</comment>
<dbReference type="Gene3D" id="3.40.1530.20">
    <property type="entry name" value="Protein of unknown function (DUF1491)"/>
    <property type="match status" value="1"/>
</dbReference>
<evidence type="ECO:0000313" key="1">
    <source>
        <dbReference type="EMBL" id="MEJ8571324.1"/>
    </source>
</evidence>
<keyword evidence="2" id="KW-1185">Reference proteome</keyword>
<proteinExistence type="predicted"/>
<dbReference type="RefSeq" id="WP_340329026.1">
    <property type="nucleotide sequence ID" value="NZ_JAZHOF010000003.1"/>
</dbReference>
<sequence length="115" mass="13139">MRLKSAIWISAYLRRLSMEGIPVAIVRRGAEEAGAIFIRINRLDGTSDVYGPAPQTSFDDERPVERQWIRATGTGPVTDEKAEEFLSRQFGFDPDLWVVEVEERHGRHLLEQVVE</sequence>
<organism evidence="1 2">
    <name type="scientific">Microbaculum marinum</name>
    <dbReference type="NCBI Taxonomy" id="1764581"/>
    <lineage>
        <taxon>Bacteria</taxon>
        <taxon>Pseudomonadati</taxon>
        <taxon>Pseudomonadota</taxon>
        <taxon>Alphaproteobacteria</taxon>
        <taxon>Hyphomicrobiales</taxon>
        <taxon>Tepidamorphaceae</taxon>
        <taxon>Microbaculum</taxon>
    </lineage>
</organism>
<dbReference type="AlphaFoldDB" id="A0AAW9RQV9"/>
<evidence type="ECO:0000313" key="2">
    <source>
        <dbReference type="Proteomes" id="UP001378188"/>
    </source>
</evidence>
<dbReference type="InterPro" id="IPR009964">
    <property type="entry name" value="DUF1491"/>
</dbReference>
<dbReference type="Proteomes" id="UP001378188">
    <property type="component" value="Unassembled WGS sequence"/>
</dbReference>
<protein>
    <submittedName>
        <fullName evidence="1">DUF1491 family protein</fullName>
    </submittedName>
</protein>
<gene>
    <name evidence="1" type="ORF">V3328_07570</name>
</gene>
<reference evidence="1 2" key="1">
    <citation type="submission" date="2024-02" db="EMBL/GenBank/DDBJ databases">
        <title>Genome analysis and characterization of Microbaculum marinisediminis sp. nov., isolated from marine sediment.</title>
        <authorList>
            <person name="Du Z.-J."/>
            <person name="Ye Y.-Q."/>
            <person name="Zhang Z.-R."/>
            <person name="Yuan S.-M."/>
            <person name="Zhang X.-Y."/>
        </authorList>
    </citation>
    <scope>NUCLEOTIDE SEQUENCE [LARGE SCALE GENOMIC DNA]</scope>
    <source>
        <strain evidence="1 2">SDUM1044001</strain>
    </source>
</reference>
<name>A0AAW9RQV9_9HYPH</name>
<dbReference type="EMBL" id="JAZHOF010000003">
    <property type="protein sequence ID" value="MEJ8571324.1"/>
    <property type="molecule type" value="Genomic_DNA"/>
</dbReference>